<keyword evidence="2" id="KW-1185">Reference proteome</keyword>
<gene>
    <name evidence="1" type="ORF">HNR67_001494</name>
</gene>
<proteinExistence type="predicted"/>
<dbReference type="AlphaFoldDB" id="A0A7W7C8N0"/>
<name>A0A7W7C8N0_9PSEU</name>
<evidence type="ECO:0000313" key="2">
    <source>
        <dbReference type="Proteomes" id="UP000533598"/>
    </source>
</evidence>
<dbReference type="RefSeq" id="WP_185001356.1">
    <property type="nucleotide sequence ID" value="NZ_BAAAUI010000006.1"/>
</dbReference>
<accession>A0A7W7C8N0</accession>
<protein>
    <submittedName>
        <fullName evidence="1">Uncharacterized protein</fullName>
    </submittedName>
</protein>
<dbReference type="EMBL" id="JACHMH010000001">
    <property type="protein sequence ID" value="MBB4675376.1"/>
    <property type="molecule type" value="Genomic_DNA"/>
</dbReference>
<sequence>MSVQVRAPRLEALIAQVTALDELAQRVQVDDFAAGRSAAAELSAAYDIWFTDCLPLLPSDLCKKFRFEYEGNVAALRYRIRHFLHEPVRPRPKLFGGGNGKPSEFTGILGYWQHPYNDRFKGPIGTQRKLLMEALSRLNSAAVTPAPTPTRVDTFDLLERLTRRMPEMYAVLANCGHGQTAVRIQNEYDVQRVLHAVAMLHFDDVRVEEPTPSVASGSSRLDFLLKDERVAVETKYMRPDLTTKRVREQLANDILYFRAHPDVDALFIYIYDPKRRITNPRGFERDLAELSESLRIRVVVAT</sequence>
<organism evidence="1 2">
    <name type="scientific">Crossiella cryophila</name>
    <dbReference type="NCBI Taxonomy" id="43355"/>
    <lineage>
        <taxon>Bacteria</taxon>
        <taxon>Bacillati</taxon>
        <taxon>Actinomycetota</taxon>
        <taxon>Actinomycetes</taxon>
        <taxon>Pseudonocardiales</taxon>
        <taxon>Pseudonocardiaceae</taxon>
        <taxon>Crossiella</taxon>
    </lineage>
</organism>
<dbReference type="Proteomes" id="UP000533598">
    <property type="component" value="Unassembled WGS sequence"/>
</dbReference>
<comment type="caution">
    <text evidence="1">The sequence shown here is derived from an EMBL/GenBank/DDBJ whole genome shotgun (WGS) entry which is preliminary data.</text>
</comment>
<dbReference type="Pfam" id="PF18742">
    <property type="entry name" value="DpnII-MboI"/>
    <property type="match status" value="1"/>
</dbReference>
<reference evidence="1 2" key="1">
    <citation type="submission" date="2020-08" db="EMBL/GenBank/DDBJ databases">
        <title>Sequencing the genomes of 1000 actinobacteria strains.</title>
        <authorList>
            <person name="Klenk H.-P."/>
        </authorList>
    </citation>
    <scope>NUCLEOTIDE SEQUENCE [LARGE SCALE GENOMIC DNA]</scope>
    <source>
        <strain evidence="1 2">DSM 44230</strain>
    </source>
</reference>
<evidence type="ECO:0000313" key="1">
    <source>
        <dbReference type="EMBL" id="MBB4675376.1"/>
    </source>
</evidence>